<evidence type="ECO:0000313" key="3">
    <source>
        <dbReference type="Proteomes" id="UP000490800"/>
    </source>
</evidence>
<gene>
    <name evidence="2" type="ORF">EDM21_17290</name>
</gene>
<keyword evidence="1" id="KW-0812">Transmembrane</keyword>
<dbReference type="EMBL" id="RHLK01000011">
    <property type="protein sequence ID" value="MVP01255.1"/>
    <property type="molecule type" value="Genomic_DNA"/>
</dbReference>
<reference evidence="2 3" key="1">
    <citation type="journal article" date="2019" name="Microorganisms">
        <title>Paenibacillus lutrae sp. nov., A Chitinolytic Species Isolated from A River Otter in Castril Natural Park, Granada, Spain.</title>
        <authorList>
            <person name="Rodriguez M."/>
            <person name="Reina J.C."/>
            <person name="Bejar V."/>
            <person name="Llamas I."/>
        </authorList>
    </citation>
    <scope>NUCLEOTIDE SEQUENCE [LARGE SCALE GENOMIC DNA]</scope>
    <source>
        <strain evidence="2 3">N10</strain>
    </source>
</reference>
<feature type="transmembrane region" description="Helical" evidence="1">
    <location>
        <begin position="28"/>
        <end position="45"/>
    </location>
</feature>
<organism evidence="2 3">
    <name type="scientific">Paenibacillus lutrae</name>
    <dbReference type="NCBI Taxonomy" id="2078573"/>
    <lineage>
        <taxon>Bacteria</taxon>
        <taxon>Bacillati</taxon>
        <taxon>Bacillota</taxon>
        <taxon>Bacilli</taxon>
        <taxon>Bacillales</taxon>
        <taxon>Paenibacillaceae</taxon>
        <taxon>Paenibacillus</taxon>
    </lineage>
</organism>
<keyword evidence="3" id="KW-1185">Reference proteome</keyword>
<comment type="caution">
    <text evidence="2">The sequence shown here is derived from an EMBL/GenBank/DDBJ whole genome shotgun (WGS) entry which is preliminary data.</text>
</comment>
<accession>A0A7X3K0N1</accession>
<evidence type="ECO:0000256" key="1">
    <source>
        <dbReference type="SAM" id="Phobius"/>
    </source>
</evidence>
<evidence type="ECO:0000313" key="2">
    <source>
        <dbReference type="EMBL" id="MVP01255.1"/>
    </source>
</evidence>
<protein>
    <submittedName>
        <fullName evidence="2">Uncharacterized protein</fullName>
    </submittedName>
</protein>
<proteinExistence type="predicted"/>
<name>A0A7X3K0N1_9BACL</name>
<dbReference type="RefSeq" id="WP_157337502.1">
    <property type="nucleotide sequence ID" value="NZ_RHLK01000011.1"/>
</dbReference>
<dbReference type="AlphaFoldDB" id="A0A7X3K0N1"/>
<keyword evidence="1" id="KW-1133">Transmembrane helix</keyword>
<dbReference type="Proteomes" id="UP000490800">
    <property type="component" value="Unassembled WGS sequence"/>
</dbReference>
<sequence>MYFLILTLWLILLIAGIALVSSGSTAGIILIAAGLLILVMQMIYYRRRSGRIAASDYCGDIPVISFLDCDGTGKGGLDCDCCK</sequence>
<keyword evidence="1" id="KW-0472">Membrane</keyword>